<feature type="signal peptide" evidence="1">
    <location>
        <begin position="1"/>
        <end position="19"/>
    </location>
</feature>
<sequence>MKIVTTFLAAITIATLGSARPDNTVFHADTARDATIAYNGFSDANGNPDAYTPKGNDDTLISFKGNRDYRRILLGYNLPSNIKDPSLITKCTLNVPKPVLPVDQDYTLTVYTASSNWEEDTVDAGTKIISDKIVGSGGFSAGKYSGTISITGACQAAAEGKFSMFVDTNQPLVVFNSQNSGKDTFSVDITY</sequence>
<evidence type="ECO:0008006" key="4">
    <source>
        <dbReference type="Google" id="ProtNLM"/>
    </source>
</evidence>
<keyword evidence="1" id="KW-0732">Signal</keyword>
<evidence type="ECO:0000256" key="1">
    <source>
        <dbReference type="SAM" id="SignalP"/>
    </source>
</evidence>
<accession>A0A2G5B2U9</accession>
<gene>
    <name evidence="2" type="ORF">COEREDRAFT_89676</name>
</gene>
<dbReference type="AlphaFoldDB" id="A0A2G5B2U9"/>
<dbReference type="EMBL" id="KZ303540">
    <property type="protein sequence ID" value="PIA13325.1"/>
    <property type="molecule type" value="Genomic_DNA"/>
</dbReference>
<dbReference type="OrthoDB" id="5517791at2759"/>
<evidence type="ECO:0000313" key="2">
    <source>
        <dbReference type="EMBL" id="PIA13325.1"/>
    </source>
</evidence>
<dbReference type="Proteomes" id="UP000242474">
    <property type="component" value="Unassembled WGS sequence"/>
</dbReference>
<organism evidence="2 3">
    <name type="scientific">Coemansia reversa (strain ATCC 12441 / NRRL 1564)</name>
    <dbReference type="NCBI Taxonomy" id="763665"/>
    <lineage>
        <taxon>Eukaryota</taxon>
        <taxon>Fungi</taxon>
        <taxon>Fungi incertae sedis</taxon>
        <taxon>Zoopagomycota</taxon>
        <taxon>Kickxellomycotina</taxon>
        <taxon>Kickxellomycetes</taxon>
        <taxon>Kickxellales</taxon>
        <taxon>Kickxellaceae</taxon>
        <taxon>Coemansia</taxon>
    </lineage>
</organism>
<name>A0A2G5B2U9_COERN</name>
<reference evidence="2 3" key="1">
    <citation type="journal article" date="2015" name="Genome Biol. Evol.">
        <title>Phylogenomic analyses indicate that early fungi evolved digesting cell walls of algal ancestors of land plants.</title>
        <authorList>
            <person name="Chang Y."/>
            <person name="Wang S."/>
            <person name="Sekimoto S."/>
            <person name="Aerts A.L."/>
            <person name="Choi C."/>
            <person name="Clum A."/>
            <person name="LaButti K.M."/>
            <person name="Lindquist E.A."/>
            <person name="Yee Ngan C."/>
            <person name="Ohm R.A."/>
            <person name="Salamov A.A."/>
            <person name="Grigoriev I.V."/>
            <person name="Spatafora J.W."/>
            <person name="Berbee M.L."/>
        </authorList>
    </citation>
    <scope>NUCLEOTIDE SEQUENCE [LARGE SCALE GENOMIC DNA]</scope>
    <source>
        <strain evidence="2 3">NRRL 1564</strain>
    </source>
</reference>
<evidence type="ECO:0000313" key="3">
    <source>
        <dbReference type="Proteomes" id="UP000242474"/>
    </source>
</evidence>
<proteinExistence type="predicted"/>
<keyword evidence="3" id="KW-1185">Reference proteome</keyword>
<protein>
    <recommendedName>
        <fullName evidence="4">Ubiquitin 3 binding protein But2 C-terminal domain-containing protein</fullName>
    </recommendedName>
</protein>
<feature type="chain" id="PRO_5013686954" description="Ubiquitin 3 binding protein But2 C-terminal domain-containing protein" evidence="1">
    <location>
        <begin position="20"/>
        <end position="191"/>
    </location>
</feature>